<evidence type="ECO:0000313" key="2">
    <source>
        <dbReference type="EMBL" id="QEH35452.1"/>
    </source>
</evidence>
<dbReference type="EMBL" id="CP042997">
    <property type="protein sequence ID" value="QEH35452.1"/>
    <property type="molecule type" value="Genomic_DNA"/>
</dbReference>
<evidence type="ECO:0000256" key="1">
    <source>
        <dbReference type="SAM" id="MobiDB-lite"/>
    </source>
</evidence>
<evidence type="ECO:0000313" key="3">
    <source>
        <dbReference type="Proteomes" id="UP000324233"/>
    </source>
</evidence>
<feature type="region of interest" description="Disordered" evidence="1">
    <location>
        <begin position="1"/>
        <end position="58"/>
    </location>
</feature>
<protein>
    <submittedName>
        <fullName evidence="2">Uncharacterized protein</fullName>
    </submittedName>
</protein>
<proteinExistence type="predicted"/>
<sequence>MPVMTWPNGTMDGAKRDAGAKRGGLARRIAPTPRAAPAGDRGPGQASRGVRATPARMDATSVRSIGLTRWWWKPASRVRARSCSWP</sequence>
<gene>
    <name evidence="2" type="ORF">OJF2_40040</name>
</gene>
<feature type="compositionally biased region" description="Low complexity" evidence="1">
    <location>
        <begin position="26"/>
        <end position="38"/>
    </location>
</feature>
<dbReference type="AlphaFoldDB" id="A0A5B9W4C6"/>
<accession>A0A5B9W4C6</accession>
<dbReference type="Proteomes" id="UP000324233">
    <property type="component" value="Chromosome"/>
</dbReference>
<dbReference type="KEGG" id="agv:OJF2_40040"/>
<name>A0A5B9W4C6_9BACT</name>
<keyword evidence="3" id="KW-1185">Reference proteome</keyword>
<reference evidence="2 3" key="1">
    <citation type="submission" date="2019-08" db="EMBL/GenBank/DDBJ databases">
        <title>Deep-cultivation of Planctomycetes and their phenomic and genomic characterization uncovers novel biology.</title>
        <authorList>
            <person name="Wiegand S."/>
            <person name="Jogler M."/>
            <person name="Boedeker C."/>
            <person name="Pinto D."/>
            <person name="Vollmers J."/>
            <person name="Rivas-Marin E."/>
            <person name="Kohn T."/>
            <person name="Peeters S.H."/>
            <person name="Heuer A."/>
            <person name="Rast P."/>
            <person name="Oberbeckmann S."/>
            <person name="Bunk B."/>
            <person name="Jeske O."/>
            <person name="Meyerdierks A."/>
            <person name="Storesund J.E."/>
            <person name="Kallscheuer N."/>
            <person name="Luecker S."/>
            <person name="Lage O.M."/>
            <person name="Pohl T."/>
            <person name="Merkel B.J."/>
            <person name="Hornburger P."/>
            <person name="Mueller R.-W."/>
            <person name="Bruemmer F."/>
            <person name="Labrenz M."/>
            <person name="Spormann A.M."/>
            <person name="Op den Camp H."/>
            <person name="Overmann J."/>
            <person name="Amann R."/>
            <person name="Jetten M.S.M."/>
            <person name="Mascher T."/>
            <person name="Medema M.H."/>
            <person name="Devos D.P."/>
            <person name="Kaster A.-K."/>
            <person name="Ovreas L."/>
            <person name="Rohde M."/>
            <person name="Galperin M.Y."/>
            <person name="Jogler C."/>
        </authorList>
    </citation>
    <scope>NUCLEOTIDE SEQUENCE [LARGE SCALE GENOMIC DNA]</scope>
    <source>
        <strain evidence="2 3">OJF2</strain>
    </source>
</reference>
<organism evidence="2 3">
    <name type="scientific">Aquisphaera giovannonii</name>
    <dbReference type="NCBI Taxonomy" id="406548"/>
    <lineage>
        <taxon>Bacteria</taxon>
        <taxon>Pseudomonadati</taxon>
        <taxon>Planctomycetota</taxon>
        <taxon>Planctomycetia</taxon>
        <taxon>Isosphaerales</taxon>
        <taxon>Isosphaeraceae</taxon>
        <taxon>Aquisphaera</taxon>
    </lineage>
</organism>